<dbReference type="EMBL" id="QLNQ01000025">
    <property type="protein sequence ID" value="RCK62759.1"/>
    <property type="molecule type" value="Genomic_DNA"/>
</dbReference>
<sequence length="269" mass="30877">MSSLEPQTLAKVILRTTKGPIEIDLWPKELPSTSRSFLTSCLNQKFNDLEFLFDSNVVQFVNPVETKVVKESSLRIKCKRGYVGLSKDGESFFISLKEIPEFASYNIFGKINQDSYYNVLKITQCEVDQNGKLVFPVKVTSSEVVVPYFDDLVKEEEEKVAEPVQKKPKSTVKISYDDDDEEEDEFVIKSAYEVKKDKKPKKEVKEKVVEKVEVPIEEPQEEPEEEPEEEEEEESEEEVRKPVVRDPTIDSDYNSDLDLDNAVSISLSK</sequence>
<evidence type="ECO:0000259" key="3">
    <source>
        <dbReference type="Pfam" id="PF00160"/>
    </source>
</evidence>
<dbReference type="Proteomes" id="UP000253472">
    <property type="component" value="Unassembled WGS sequence"/>
</dbReference>
<gene>
    <name evidence="4" type="primary">CWC27_1</name>
    <name evidence="4" type="ORF">Cantr_09223</name>
</gene>
<accession>A0A367YAX2</accession>
<feature type="domain" description="PPIase cyclophilin-type" evidence="3">
    <location>
        <begin position="12"/>
        <end position="144"/>
    </location>
</feature>
<comment type="catalytic activity">
    <reaction evidence="1">
        <text>[protein]-peptidylproline (omega=180) = [protein]-peptidylproline (omega=0)</text>
        <dbReference type="Rhea" id="RHEA:16237"/>
        <dbReference type="Rhea" id="RHEA-COMP:10747"/>
        <dbReference type="Rhea" id="RHEA-COMP:10748"/>
        <dbReference type="ChEBI" id="CHEBI:83833"/>
        <dbReference type="ChEBI" id="CHEBI:83834"/>
        <dbReference type="EC" id="5.2.1.8"/>
    </reaction>
</comment>
<feature type="compositionally biased region" description="Basic and acidic residues" evidence="2">
    <location>
        <begin position="203"/>
        <end position="214"/>
    </location>
</feature>
<evidence type="ECO:0000256" key="1">
    <source>
        <dbReference type="ARBA" id="ARBA00000971"/>
    </source>
</evidence>
<proteinExistence type="predicted"/>
<keyword evidence="4" id="KW-0413">Isomerase</keyword>
<feature type="compositionally biased region" description="Acidic residues" evidence="2">
    <location>
        <begin position="215"/>
        <end position="237"/>
    </location>
</feature>
<protein>
    <submittedName>
        <fullName evidence="4">Peptidyl-prolyl isomerase CWC27</fullName>
    </submittedName>
</protein>
<comment type="caution">
    <text evidence="4">The sequence shown here is derived from an EMBL/GenBank/DDBJ whole genome shotgun (WGS) entry which is preliminary data.</text>
</comment>
<name>A0A367YAX2_9ASCO</name>
<dbReference type="AlphaFoldDB" id="A0A367YAX2"/>
<dbReference type="SUPFAM" id="SSF50891">
    <property type="entry name" value="Cyclophilin-like"/>
    <property type="match status" value="1"/>
</dbReference>
<dbReference type="Gene3D" id="2.40.100.10">
    <property type="entry name" value="Cyclophilin-like"/>
    <property type="match status" value="1"/>
</dbReference>
<evidence type="ECO:0000256" key="2">
    <source>
        <dbReference type="SAM" id="MobiDB-lite"/>
    </source>
</evidence>
<organism evidence="4 5">
    <name type="scientific">Candida viswanathii</name>
    <dbReference type="NCBI Taxonomy" id="5486"/>
    <lineage>
        <taxon>Eukaryota</taxon>
        <taxon>Fungi</taxon>
        <taxon>Dikarya</taxon>
        <taxon>Ascomycota</taxon>
        <taxon>Saccharomycotina</taxon>
        <taxon>Pichiomycetes</taxon>
        <taxon>Debaryomycetaceae</taxon>
        <taxon>Candida/Lodderomyces clade</taxon>
        <taxon>Candida</taxon>
    </lineage>
</organism>
<dbReference type="OrthoDB" id="442970at2759"/>
<dbReference type="STRING" id="5486.A0A367YAX2"/>
<reference evidence="4 5" key="1">
    <citation type="submission" date="2018-06" db="EMBL/GenBank/DDBJ databases">
        <title>Whole genome sequencing of Candida tropicalis (genome annotated by CSBL at Korea University).</title>
        <authorList>
            <person name="Ahn J."/>
        </authorList>
    </citation>
    <scope>NUCLEOTIDE SEQUENCE [LARGE SCALE GENOMIC DNA]</scope>
    <source>
        <strain evidence="4 5">ATCC 20962</strain>
    </source>
</reference>
<dbReference type="GO" id="GO:0003755">
    <property type="term" value="F:peptidyl-prolyl cis-trans isomerase activity"/>
    <property type="evidence" value="ECO:0007669"/>
    <property type="project" value="UniProtKB-EC"/>
</dbReference>
<feature type="region of interest" description="Disordered" evidence="2">
    <location>
        <begin position="196"/>
        <end position="269"/>
    </location>
</feature>
<keyword evidence="5" id="KW-1185">Reference proteome</keyword>
<dbReference type="InterPro" id="IPR029000">
    <property type="entry name" value="Cyclophilin-like_dom_sf"/>
</dbReference>
<evidence type="ECO:0000313" key="4">
    <source>
        <dbReference type="EMBL" id="RCK62759.1"/>
    </source>
</evidence>
<dbReference type="Pfam" id="PF00160">
    <property type="entry name" value="Pro_isomerase"/>
    <property type="match status" value="1"/>
</dbReference>
<feature type="compositionally biased region" description="Basic and acidic residues" evidence="2">
    <location>
        <begin position="238"/>
        <end position="248"/>
    </location>
</feature>
<evidence type="ECO:0000313" key="5">
    <source>
        <dbReference type="Proteomes" id="UP000253472"/>
    </source>
</evidence>
<dbReference type="InterPro" id="IPR002130">
    <property type="entry name" value="Cyclophilin-type_PPIase_dom"/>
</dbReference>